<evidence type="ECO:0000256" key="7">
    <source>
        <dbReference type="ARBA" id="ARBA00048062"/>
    </source>
</evidence>
<proteinExistence type="inferred from homology"/>
<evidence type="ECO:0000256" key="1">
    <source>
        <dbReference type="ARBA" id="ARBA00022801"/>
    </source>
</evidence>
<sequence length="156" mass="16689">MHSTPVAITDELRTAITGYFDRVPFNQLLGLQLEDISADKVSMLMPMKNELIGNYIHSILHGGAIATVLDVVGGAMATIGALGRHQHLPLAERMRALSKLGTIDLRVDYLRPGRGEGFRATAVLLRSGNKVAVVRSELHAVDGTLIAVGTGTYLCG</sequence>
<dbReference type="EC" id="3.1.2.20" evidence="5"/>
<dbReference type="GO" id="GO:0047617">
    <property type="term" value="F:fatty acyl-CoA hydrolase activity"/>
    <property type="evidence" value="ECO:0007669"/>
    <property type="project" value="UniProtKB-EC"/>
</dbReference>
<dbReference type="RefSeq" id="WP_090197546.1">
    <property type="nucleotide sequence ID" value="NZ_LT629785.1"/>
</dbReference>
<dbReference type="OrthoDB" id="9813158at2"/>
<keyword evidence="1" id="KW-0378">Hydrolase</keyword>
<comment type="catalytic activity">
    <reaction evidence="2">
        <text>a fatty acyl-CoA + H2O = a fatty acid + CoA + H(+)</text>
        <dbReference type="Rhea" id="RHEA:16781"/>
        <dbReference type="ChEBI" id="CHEBI:15377"/>
        <dbReference type="ChEBI" id="CHEBI:15378"/>
        <dbReference type="ChEBI" id="CHEBI:28868"/>
        <dbReference type="ChEBI" id="CHEBI:57287"/>
        <dbReference type="ChEBI" id="CHEBI:77636"/>
        <dbReference type="EC" id="3.1.2.20"/>
    </reaction>
</comment>
<comment type="catalytic activity">
    <reaction evidence="3">
        <text>a long-chain fatty acyl-CoA + H2O = a long-chain fatty acid + CoA + H(+)</text>
        <dbReference type="Rhea" id="RHEA:67680"/>
        <dbReference type="ChEBI" id="CHEBI:15377"/>
        <dbReference type="ChEBI" id="CHEBI:15378"/>
        <dbReference type="ChEBI" id="CHEBI:57287"/>
        <dbReference type="ChEBI" id="CHEBI:57560"/>
        <dbReference type="ChEBI" id="CHEBI:83139"/>
    </reaction>
</comment>
<evidence type="ECO:0000256" key="5">
    <source>
        <dbReference type="ARBA" id="ARBA00038894"/>
    </source>
</evidence>
<dbReference type="Proteomes" id="UP000243232">
    <property type="component" value="Chromosome I"/>
</dbReference>
<accession>A0A1H2HPW4</accession>
<dbReference type="Gene3D" id="3.10.129.10">
    <property type="entry name" value="Hotdog Thioesterase"/>
    <property type="match status" value="1"/>
</dbReference>
<reference evidence="10" key="1">
    <citation type="submission" date="2016-10" db="EMBL/GenBank/DDBJ databases">
        <authorList>
            <person name="Varghese N."/>
            <person name="Submissions S."/>
        </authorList>
    </citation>
    <scope>NUCLEOTIDE SEQUENCE [LARGE SCALE GENOMIC DNA]</scope>
    <source>
        <strain evidence="10">DSM 17875</strain>
    </source>
</reference>
<name>A0A1H2HPW4_9PSED</name>
<dbReference type="Pfam" id="PF03061">
    <property type="entry name" value="4HBT"/>
    <property type="match status" value="1"/>
</dbReference>
<organism evidence="9 10">
    <name type="scientific">Pseudomonas pohangensis</name>
    <dbReference type="NCBI Taxonomy" id="364197"/>
    <lineage>
        <taxon>Bacteria</taxon>
        <taxon>Pseudomonadati</taxon>
        <taxon>Pseudomonadota</taxon>
        <taxon>Gammaproteobacteria</taxon>
        <taxon>Pseudomonadales</taxon>
        <taxon>Pseudomonadaceae</taxon>
        <taxon>Pseudomonas</taxon>
    </lineage>
</organism>
<dbReference type="STRING" id="364197.SAMN05216296_3172"/>
<evidence type="ECO:0000313" key="9">
    <source>
        <dbReference type="EMBL" id="SDU33852.1"/>
    </source>
</evidence>
<dbReference type="CDD" id="cd03443">
    <property type="entry name" value="PaaI_thioesterase"/>
    <property type="match status" value="1"/>
</dbReference>
<dbReference type="InterPro" id="IPR003736">
    <property type="entry name" value="PAAI_dom"/>
</dbReference>
<dbReference type="EMBL" id="LT629785">
    <property type="protein sequence ID" value="SDU33852.1"/>
    <property type="molecule type" value="Genomic_DNA"/>
</dbReference>
<feature type="domain" description="Thioesterase" evidence="8">
    <location>
        <begin position="58"/>
        <end position="146"/>
    </location>
</feature>
<protein>
    <recommendedName>
        <fullName evidence="6">Medium/long-chain acyl-CoA thioesterase YigI</fullName>
        <ecNumber evidence="5">3.1.2.20</ecNumber>
    </recommendedName>
</protein>
<evidence type="ECO:0000256" key="2">
    <source>
        <dbReference type="ARBA" id="ARBA00035880"/>
    </source>
</evidence>
<evidence type="ECO:0000259" key="8">
    <source>
        <dbReference type="Pfam" id="PF03061"/>
    </source>
</evidence>
<dbReference type="PANTHER" id="PTHR43240">
    <property type="entry name" value="1,4-DIHYDROXY-2-NAPHTHOYL-COA THIOESTERASE 1"/>
    <property type="match status" value="1"/>
</dbReference>
<dbReference type="NCBIfam" id="TIGR00369">
    <property type="entry name" value="unchar_dom_1"/>
    <property type="match status" value="1"/>
</dbReference>
<dbReference type="PANTHER" id="PTHR43240:SF20">
    <property type="entry name" value="MEDIUM_LONG-CHAIN ACYL-COA THIOESTERASE YIGI"/>
    <property type="match status" value="1"/>
</dbReference>
<evidence type="ECO:0000256" key="6">
    <source>
        <dbReference type="ARBA" id="ARBA00040062"/>
    </source>
</evidence>
<comment type="similarity">
    <text evidence="4">Belongs to the YigI thioesterase family.</text>
</comment>
<dbReference type="InterPro" id="IPR006683">
    <property type="entry name" value="Thioestr_dom"/>
</dbReference>
<comment type="catalytic activity">
    <reaction evidence="7">
        <text>a medium-chain fatty acyl-CoA + H2O = a medium-chain fatty acid + CoA + H(+)</text>
        <dbReference type="Rhea" id="RHEA:68184"/>
        <dbReference type="ChEBI" id="CHEBI:15377"/>
        <dbReference type="ChEBI" id="CHEBI:15378"/>
        <dbReference type="ChEBI" id="CHEBI:57287"/>
        <dbReference type="ChEBI" id="CHEBI:59558"/>
        <dbReference type="ChEBI" id="CHEBI:90546"/>
    </reaction>
</comment>
<dbReference type="AlphaFoldDB" id="A0A1H2HPW4"/>
<evidence type="ECO:0000256" key="3">
    <source>
        <dbReference type="ARBA" id="ARBA00036002"/>
    </source>
</evidence>
<dbReference type="NCBIfam" id="NF008675">
    <property type="entry name" value="PRK11688.1"/>
    <property type="match status" value="1"/>
</dbReference>
<evidence type="ECO:0000256" key="4">
    <source>
        <dbReference type="ARBA" id="ARBA00038381"/>
    </source>
</evidence>
<evidence type="ECO:0000313" key="10">
    <source>
        <dbReference type="Proteomes" id="UP000243232"/>
    </source>
</evidence>
<keyword evidence="10" id="KW-1185">Reference proteome</keyword>
<dbReference type="InterPro" id="IPR029069">
    <property type="entry name" value="HotDog_dom_sf"/>
</dbReference>
<dbReference type="SUPFAM" id="SSF54637">
    <property type="entry name" value="Thioesterase/thiol ester dehydrase-isomerase"/>
    <property type="match status" value="1"/>
</dbReference>
<gene>
    <name evidence="9" type="ORF">SAMN05216296_3172</name>
</gene>